<dbReference type="STRING" id="1765683.B2M26_05855"/>
<comment type="caution">
    <text evidence="7">The sequence shown here is derived from an EMBL/GenBank/DDBJ whole genome shotgun (WGS) entry which is preliminary data.</text>
</comment>
<dbReference type="PANTHER" id="PTHR35007">
    <property type="entry name" value="INTEGRAL MEMBRANE PROTEIN-RELATED"/>
    <property type="match status" value="1"/>
</dbReference>
<reference evidence="7 8" key="1">
    <citation type="submission" date="2016-02" db="EMBL/GenBank/DDBJ databases">
        <title>Draft genome sequence of Acidibacillus ferrooxidans SLC66.</title>
        <authorList>
            <person name="Oliveira G."/>
            <person name="Nancucheo I."/>
            <person name="Dall'Agnol H."/>
            <person name="Johnson B."/>
            <person name="Oliveira R."/>
            <person name="Nunes G.L."/>
            <person name="Tzotzos G."/>
            <person name="Orellana S.C."/>
            <person name="Salim A.C."/>
            <person name="Araujo F.M."/>
        </authorList>
    </citation>
    <scope>NUCLEOTIDE SEQUENCE [LARGE SCALE GENOMIC DNA]</scope>
    <source>
        <strain evidence="7 8">SLC66</strain>
    </source>
</reference>
<keyword evidence="2" id="KW-1003">Cell membrane</keyword>
<protein>
    <recommendedName>
        <fullName evidence="6">Type II secretion system protein GspF domain-containing protein</fullName>
    </recommendedName>
</protein>
<keyword evidence="5" id="KW-0472">Membrane</keyword>
<sequence length="296" mass="33590">MSTIAILLFCSTGLALYLLLTLLFSRQLTVEARVKELLPESTRHLAWRTSASRIALVYLTWLQRMTPKHIGEREQVQARRSGFKTAEAIRQYERLRGSVYGVAIILPIFSLLSGHSAIHLELAIVFPLFVLIGFRFYLKRRERLLQEKTRRDLPQVIDMITISVEAGLGFDQSLTRVTEQMNSPLIDELRQVLLEMSLGKSRRNAFRDAANRVGIDEFQSVMNALIHADRVGMGIALVLRIQGAEVRRRLKQKAEEKAMKAPIKILFPLVFFIFPGLFVILMGPAVLRIIAGLSHA</sequence>
<dbReference type="AlphaFoldDB" id="A0A162TDS4"/>
<dbReference type="OrthoDB" id="9810662at2"/>
<name>A0A162TDS4_9BACL</name>
<proteinExistence type="predicted"/>
<gene>
    <name evidence="7" type="ORF">AYW79_07975</name>
</gene>
<dbReference type="InterPro" id="IPR018076">
    <property type="entry name" value="T2SS_GspF_dom"/>
</dbReference>
<dbReference type="PANTHER" id="PTHR35007:SF2">
    <property type="entry name" value="PILUS ASSEMBLE PROTEIN"/>
    <property type="match status" value="1"/>
</dbReference>
<evidence type="ECO:0000256" key="1">
    <source>
        <dbReference type="ARBA" id="ARBA00004651"/>
    </source>
</evidence>
<evidence type="ECO:0000256" key="5">
    <source>
        <dbReference type="ARBA" id="ARBA00023136"/>
    </source>
</evidence>
<evidence type="ECO:0000256" key="4">
    <source>
        <dbReference type="ARBA" id="ARBA00022989"/>
    </source>
</evidence>
<keyword evidence="4" id="KW-1133">Transmembrane helix</keyword>
<dbReference type="GO" id="GO:0005886">
    <property type="term" value="C:plasma membrane"/>
    <property type="evidence" value="ECO:0007669"/>
    <property type="project" value="UniProtKB-SubCell"/>
</dbReference>
<dbReference type="RefSeq" id="WP_067564237.1">
    <property type="nucleotide sequence ID" value="NZ_LSUQ01000019.1"/>
</dbReference>
<evidence type="ECO:0000313" key="8">
    <source>
        <dbReference type="Proteomes" id="UP000077421"/>
    </source>
</evidence>
<dbReference type="EMBL" id="LSUQ01000019">
    <property type="protein sequence ID" value="OAG93956.1"/>
    <property type="molecule type" value="Genomic_DNA"/>
</dbReference>
<dbReference type="Pfam" id="PF00482">
    <property type="entry name" value="T2SSF"/>
    <property type="match status" value="1"/>
</dbReference>
<evidence type="ECO:0000256" key="2">
    <source>
        <dbReference type="ARBA" id="ARBA00022475"/>
    </source>
</evidence>
<evidence type="ECO:0000313" key="7">
    <source>
        <dbReference type="EMBL" id="OAG93956.1"/>
    </source>
</evidence>
<feature type="domain" description="Type II secretion system protein GspF" evidence="6">
    <location>
        <begin position="158"/>
        <end position="282"/>
    </location>
</feature>
<keyword evidence="3" id="KW-0812">Transmembrane</keyword>
<evidence type="ECO:0000259" key="6">
    <source>
        <dbReference type="Pfam" id="PF00482"/>
    </source>
</evidence>
<evidence type="ECO:0000256" key="3">
    <source>
        <dbReference type="ARBA" id="ARBA00022692"/>
    </source>
</evidence>
<organism evidence="7 8">
    <name type="scientific">Ferroacidibacillus organovorans</name>
    <dbReference type="NCBI Taxonomy" id="1765683"/>
    <lineage>
        <taxon>Bacteria</taxon>
        <taxon>Bacillati</taxon>
        <taxon>Bacillota</taxon>
        <taxon>Bacilli</taxon>
        <taxon>Bacillales</taxon>
        <taxon>Alicyclobacillaceae</taxon>
        <taxon>Ferroacidibacillus</taxon>
    </lineage>
</organism>
<comment type="subcellular location">
    <subcellularLocation>
        <location evidence="1">Cell membrane</location>
        <topology evidence="1">Multi-pass membrane protein</topology>
    </subcellularLocation>
</comment>
<dbReference type="Proteomes" id="UP000077421">
    <property type="component" value="Unassembled WGS sequence"/>
</dbReference>
<accession>A0A162TDS4</accession>